<sequence length="110" mass="12598">MAQVIRQEISSENKKIQKASAVCRRPMPFSLAVLFLGIDPQHPQTHQRGQHARQDVEHLDKLLTPLHNLELILLKEVGLILVMVAVAAMMMVRRPFYILCHKLRIVLMNA</sequence>
<gene>
    <name evidence="2" type="ORF">HMPREF9136_0656</name>
</gene>
<dbReference type="EMBL" id="AFPW01000007">
    <property type="protein sequence ID" value="EGQ16429.1"/>
    <property type="molecule type" value="Genomic_DNA"/>
</dbReference>
<protein>
    <submittedName>
        <fullName evidence="2">Uncharacterized protein</fullName>
    </submittedName>
</protein>
<evidence type="ECO:0000313" key="2">
    <source>
        <dbReference type="EMBL" id="EGQ16429.1"/>
    </source>
</evidence>
<evidence type="ECO:0000313" key="3">
    <source>
        <dbReference type="Proteomes" id="UP000007820"/>
    </source>
</evidence>
<accession>F9D1C8</accession>
<keyword evidence="1" id="KW-1133">Transmembrane helix</keyword>
<organism evidence="2 3">
    <name type="scientific">Prevotella dentalis (strain ATCC 49559 / DSM 3688 / JCM 13448 / NCTC 12043 / ES 2772)</name>
    <name type="common">Mitsuokella dentalis</name>
    <dbReference type="NCBI Taxonomy" id="908937"/>
    <lineage>
        <taxon>Bacteria</taxon>
        <taxon>Pseudomonadati</taxon>
        <taxon>Bacteroidota</taxon>
        <taxon>Bacteroidia</taxon>
        <taxon>Bacteroidales</taxon>
        <taxon>Prevotellaceae</taxon>
        <taxon>Prevotella</taxon>
    </lineage>
</organism>
<reference evidence="2 3" key="1">
    <citation type="submission" date="2011-04" db="EMBL/GenBank/DDBJ databases">
        <authorList>
            <person name="Muzny D."/>
            <person name="Qin X."/>
            <person name="Deng J."/>
            <person name="Jiang H."/>
            <person name="Liu Y."/>
            <person name="Qu J."/>
            <person name="Song X.-Z."/>
            <person name="Zhang L."/>
            <person name="Thornton R."/>
            <person name="Coyle M."/>
            <person name="Francisco L."/>
            <person name="Jackson L."/>
            <person name="Javaid M."/>
            <person name="Korchina V."/>
            <person name="Kovar C."/>
            <person name="Mata R."/>
            <person name="Mathew T."/>
            <person name="Ngo R."/>
            <person name="Nguyen L."/>
            <person name="Nguyen N."/>
            <person name="Okwuonu G."/>
            <person name="Ongeri F."/>
            <person name="Pham C."/>
            <person name="Simmons D."/>
            <person name="Wilczek-Boney K."/>
            <person name="Hale W."/>
            <person name="Jakkamsetti A."/>
            <person name="Pham P."/>
            <person name="Ruth R."/>
            <person name="San Lucas F."/>
            <person name="Warren J."/>
            <person name="Zhang J."/>
            <person name="Zhao Z."/>
            <person name="Zhou C."/>
            <person name="Zhu D."/>
            <person name="Lee S."/>
            <person name="Bess C."/>
            <person name="Blankenburg K."/>
            <person name="Forbes L."/>
            <person name="Fu Q."/>
            <person name="Gubbala S."/>
            <person name="Hirani K."/>
            <person name="Jayaseelan J.C."/>
            <person name="Lara F."/>
            <person name="Munidasa M."/>
            <person name="Palculict T."/>
            <person name="Patil S."/>
            <person name="Pu L.-L."/>
            <person name="Saada N."/>
            <person name="Tang L."/>
            <person name="Weissenberger G."/>
            <person name="Zhu Y."/>
            <person name="Hemphill L."/>
            <person name="Shang Y."/>
            <person name="Youmans B."/>
            <person name="Ayvaz T."/>
            <person name="Ross M."/>
            <person name="Santibanez J."/>
            <person name="Aqrawi P."/>
            <person name="Gross S."/>
            <person name="Joshi V."/>
            <person name="Fowler G."/>
            <person name="Nazareth L."/>
            <person name="Reid J."/>
            <person name="Worley K."/>
            <person name="Petrosino J."/>
            <person name="Highlander S."/>
            <person name="Gibbs R."/>
        </authorList>
    </citation>
    <scope>NUCLEOTIDE SEQUENCE [LARGE SCALE GENOMIC DNA]</scope>
    <source>
        <strain evidence="2 3">DSM 3688</strain>
    </source>
</reference>
<feature type="transmembrane region" description="Helical" evidence="1">
    <location>
        <begin position="72"/>
        <end position="92"/>
    </location>
</feature>
<name>F9D1C8_PREDD</name>
<dbReference type="Proteomes" id="UP000007820">
    <property type="component" value="Unassembled WGS sequence"/>
</dbReference>
<evidence type="ECO:0000256" key="1">
    <source>
        <dbReference type="SAM" id="Phobius"/>
    </source>
</evidence>
<comment type="caution">
    <text evidence="2">The sequence shown here is derived from an EMBL/GenBank/DDBJ whole genome shotgun (WGS) entry which is preliminary data.</text>
</comment>
<keyword evidence="1" id="KW-0472">Membrane</keyword>
<proteinExistence type="predicted"/>
<keyword evidence="1" id="KW-0812">Transmembrane</keyword>
<dbReference type="AlphaFoldDB" id="F9D1C8"/>